<organism evidence="19 20">
    <name type="scientific">Parvibaculum sedimenti</name>
    <dbReference type="NCBI Taxonomy" id="2608632"/>
    <lineage>
        <taxon>Bacteria</taxon>
        <taxon>Pseudomonadati</taxon>
        <taxon>Pseudomonadota</taxon>
        <taxon>Alphaproteobacteria</taxon>
        <taxon>Hyphomicrobiales</taxon>
        <taxon>Parvibaculaceae</taxon>
        <taxon>Parvibaculum</taxon>
    </lineage>
</organism>
<evidence type="ECO:0000256" key="6">
    <source>
        <dbReference type="ARBA" id="ARBA00022676"/>
    </source>
</evidence>
<protein>
    <submittedName>
        <fullName evidence="19">PBP1A family penicillin-binding protein</fullName>
    </submittedName>
</protein>
<dbReference type="InterPro" id="IPR036950">
    <property type="entry name" value="PBP_transglycosylase"/>
</dbReference>
<dbReference type="EMBL" id="WESC01000003">
    <property type="protein sequence ID" value="KAB7741612.1"/>
    <property type="molecule type" value="Genomic_DNA"/>
</dbReference>
<dbReference type="SUPFAM" id="SSF53955">
    <property type="entry name" value="Lysozyme-like"/>
    <property type="match status" value="1"/>
</dbReference>
<keyword evidence="5" id="KW-0645">Protease</keyword>
<evidence type="ECO:0000259" key="17">
    <source>
        <dbReference type="Pfam" id="PF00905"/>
    </source>
</evidence>
<keyword evidence="6" id="KW-0328">Glycosyltransferase</keyword>
<evidence type="ECO:0000313" key="20">
    <source>
        <dbReference type="Proteomes" id="UP000468901"/>
    </source>
</evidence>
<dbReference type="Gene3D" id="1.10.3810.10">
    <property type="entry name" value="Biosynthetic peptidoglycan transglycosylase-like"/>
    <property type="match status" value="1"/>
</dbReference>
<evidence type="ECO:0000256" key="4">
    <source>
        <dbReference type="ARBA" id="ARBA00022645"/>
    </source>
</evidence>
<evidence type="ECO:0000256" key="12">
    <source>
        <dbReference type="ARBA" id="ARBA00023316"/>
    </source>
</evidence>
<evidence type="ECO:0000256" key="5">
    <source>
        <dbReference type="ARBA" id="ARBA00022670"/>
    </source>
</evidence>
<comment type="similarity">
    <text evidence="3">In the N-terminal section; belongs to the glycosyltransferase 51 family.</text>
</comment>
<evidence type="ECO:0000256" key="13">
    <source>
        <dbReference type="ARBA" id="ARBA00034000"/>
    </source>
</evidence>
<evidence type="ECO:0000256" key="16">
    <source>
        <dbReference type="SAM" id="Phobius"/>
    </source>
</evidence>
<keyword evidence="8" id="KW-0378">Hydrolase</keyword>
<evidence type="ECO:0000256" key="2">
    <source>
        <dbReference type="ARBA" id="ARBA00007090"/>
    </source>
</evidence>
<dbReference type="UniPathway" id="UPA00219"/>
<evidence type="ECO:0000256" key="3">
    <source>
        <dbReference type="ARBA" id="ARBA00007739"/>
    </source>
</evidence>
<evidence type="ECO:0000259" key="18">
    <source>
        <dbReference type="Pfam" id="PF00912"/>
    </source>
</evidence>
<keyword evidence="16" id="KW-1133">Transmembrane helix</keyword>
<comment type="catalytic activity">
    <reaction evidence="13">
        <text>Preferential cleavage: (Ac)2-L-Lys-D-Ala-|-D-Ala. Also transpeptidation of peptidyl-alanyl moieties that are N-acyl substituents of D-alanine.</text>
        <dbReference type="EC" id="3.4.16.4"/>
    </reaction>
</comment>
<dbReference type="Pfam" id="PF00912">
    <property type="entry name" value="Transgly"/>
    <property type="match status" value="1"/>
</dbReference>
<evidence type="ECO:0000256" key="9">
    <source>
        <dbReference type="ARBA" id="ARBA00022960"/>
    </source>
</evidence>
<feature type="compositionally biased region" description="Basic and acidic residues" evidence="15">
    <location>
        <begin position="69"/>
        <end position="80"/>
    </location>
</feature>
<keyword evidence="4" id="KW-0121">Carboxypeptidase</keyword>
<dbReference type="GO" id="GO:0008360">
    <property type="term" value="P:regulation of cell shape"/>
    <property type="evidence" value="ECO:0007669"/>
    <property type="project" value="UniProtKB-KW"/>
</dbReference>
<dbReference type="GO" id="GO:0006508">
    <property type="term" value="P:proteolysis"/>
    <property type="evidence" value="ECO:0007669"/>
    <property type="project" value="UniProtKB-KW"/>
</dbReference>
<evidence type="ECO:0000256" key="8">
    <source>
        <dbReference type="ARBA" id="ARBA00022801"/>
    </source>
</evidence>
<feature type="domain" description="Glycosyl transferase family 51" evidence="18">
    <location>
        <begin position="150"/>
        <end position="314"/>
    </location>
</feature>
<dbReference type="InterPro" id="IPR023346">
    <property type="entry name" value="Lysozyme-like_dom_sf"/>
</dbReference>
<dbReference type="InterPro" id="IPR050396">
    <property type="entry name" value="Glycosyltr_51/Transpeptidase"/>
</dbReference>
<comment type="similarity">
    <text evidence="2">In the C-terminal section; belongs to the transpeptidase family.</text>
</comment>
<dbReference type="GO" id="GO:0008658">
    <property type="term" value="F:penicillin binding"/>
    <property type="evidence" value="ECO:0007669"/>
    <property type="project" value="InterPro"/>
</dbReference>
<feature type="domain" description="Penicillin-binding protein transpeptidase" evidence="17">
    <location>
        <begin position="402"/>
        <end position="629"/>
    </location>
</feature>
<comment type="catalytic activity">
    <reaction evidence="14">
        <text>[GlcNAc-(1-&gt;4)-Mur2Ac(oyl-L-Ala-gamma-D-Glu-L-Lys-D-Ala-D-Ala)](n)-di-trans,octa-cis-undecaprenyl diphosphate + beta-D-GlcNAc-(1-&gt;4)-Mur2Ac(oyl-L-Ala-gamma-D-Glu-L-Lys-D-Ala-D-Ala)-di-trans,octa-cis-undecaprenyl diphosphate = [GlcNAc-(1-&gt;4)-Mur2Ac(oyl-L-Ala-gamma-D-Glu-L-Lys-D-Ala-D-Ala)](n+1)-di-trans,octa-cis-undecaprenyl diphosphate + di-trans,octa-cis-undecaprenyl diphosphate + H(+)</text>
        <dbReference type="Rhea" id="RHEA:23708"/>
        <dbReference type="Rhea" id="RHEA-COMP:9602"/>
        <dbReference type="Rhea" id="RHEA-COMP:9603"/>
        <dbReference type="ChEBI" id="CHEBI:15378"/>
        <dbReference type="ChEBI" id="CHEBI:58405"/>
        <dbReference type="ChEBI" id="CHEBI:60033"/>
        <dbReference type="ChEBI" id="CHEBI:78435"/>
        <dbReference type="EC" id="2.4.99.28"/>
    </reaction>
</comment>
<gene>
    <name evidence="19" type="ORF">F2P47_04205</name>
</gene>
<sequence>MSACLFIGAQKPGQPFRSSVQSTIETQLRHGRSQSRPNPGTKTRNPAFAAVPGGKERARIPKGGFKVSDQNDERQAEAAAHRAAHRRRLTRLAIRAGAFVLSAGVVLVALLIFVTVPKIQREMDMGPTAALAVTVLDAEGMEIGSRGGTTAPVVPLAELPPYLVKAFLATEDRRFYSHWGIDLRGIARAAWVNLRSGGFVEGGSTITQQLAKNLYLDSDRTLWRKAQEALIALWLESHMTKDEILTLYLNRVYMGAGNYGVDAAAHYYFGKSARDVSLAEAAVLAGLPKAPSRFAPTNDLALAQARANQVLDRLVDNGDLTPAEVAGARAHPAQVAERDKRDGPQYFVDWVVAEVRNRFPDAHGRLTVKTTLDPRRQSAAEDAMRAAFKNGGMKRDVGQGAFIALAPDGAVLALVGGRSYLQSQYNRATQALRQPGSAFKPVVYLAALEQGFTPFDEMEDTPVALGEWEPQNANRRYTGPVTLTEALARSINSVAVKLADRVGVSSIANAARRLGISSPIQDNLSIALGSSEVTLLELTSAYSTFADGGRHFSPYGIVEVASADGNILYTHQTEATQATDETHAREMTYMLHQVVTEGTGQRAALPDRLAAGKTGTSQNNRDAWFIGYTGNEIAGVWFGNDDNSPMKNVSGGNFAALAWHNYMAAAQTGVPPAPLAGAEGDFAVARDESSVGGLLSQIAGLFRDAPPAAAPRAEGTSGGWGSGFRRGGNSLPLGGGKPR</sequence>
<keyword evidence="12" id="KW-0961">Cell wall biogenesis/degradation</keyword>
<evidence type="ECO:0000256" key="15">
    <source>
        <dbReference type="SAM" id="MobiDB-lite"/>
    </source>
</evidence>
<comment type="pathway">
    <text evidence="1">Cell wall biogenesis; peptidoglycan biosynthesis.</text>
</comment>
<keyword evidence="11" id="KW-0511">Multifunctional enzyme</keyword>
<dbReference type="GO" id="GO:0009252">
    <property type="term" value="P:peptidoglycan biosynthetic process"/>
    <property type="evidence" value="ECO:0007669"/>
    <property type="project" value="UniProtKB-UniPathway"/>
</dbReference>
<evidence type="ECO:0000256" key="1">
    <source>
        <dbReference type="ARBA" id="ARBA00004752"/>
    </source>
</evidence>
<accession>A0A6N6VLH4</accession>
<dbReference type="InterPro" id="IPR001264">
    <property type="entry name" value="Glyco_trans_51"/>
</dbReference>
<evidence type="ECO:0000313" key="19">
    <source>
        <dbReference type="EMBL" id="KAB7741612.1"/>
    </source>
</evidence>
<dbReference type="Gene3D" id="3.40.710.10">
    <property type="entry name" value="DD-peptidase/beta-lactamase superfamily"/>
    <property type="match status" value="1"/>
</dbReference>
<dbReference type="AlphaFoldDB" id="A0A6N6VLH4"/>
<feature type="region of interest" description="Disordered" evidence="15">
    <location>
        <begin position="707"/>
        <end position="739"/>
    </location>
</feature>
<evidence type="ECO:0000256" key="14">
    <source>
        <dbReference type="ARBA" id="ARBA00049902"/>
    </source>
</evidence>
<keyword evidence="16" id="KW-0812">Transmembrane</keyword>
<evidence type="ECO:0000256" key="10">
    <source>
        <dbReference type="ARBA" id="ARBA00022984"/>
    </source>
</evidence>
<keyword evidence="16" id="KW-0472">Membrane</keyword>
<dbReference type="SUPFAM" id="SSF56601">
    <property type="entry name" value="beta-lactamase/transpeptidase-like"/>
    <property type="match status" value="1"/>
</dbReference>
<dbReference type="PANTHER" id="PTHR32282:SF33">
    <property type="entry name" value="PEPTIDOGLYCAN GLYCOSYLTRANSFERASE"/>
    <property type="match status" value="1"/>
</dbReference>
<feature type="region of interest" description="Disordered" evidence="15">
    <location>
        <begin position="27"/>
        <end position="82"/>
    </location>
</feature>
<evidence type="ECO:0000256" key="11">
    <source>
        <dbReference type="ARBA" id="ARBA00023268"/>
    </source>
</evidence>
<dbReference type="GO" id="GO:0008955">
    <property type="term" value="F:peptidoglycan glycosyltransferase activity"/>
    <property type="evidence" value="ECO:0007669"/>
    <property type="project" value="UniProtKB-EC"/>
</dbReference>
<keyword evidence="10" id="KW-0573">Peptidoglycan synthesis</keyword>
<comment type="caution">
    <text evidence="19">The sequence shown here is derived from an EMBL/GenBank/DDBJ whole genome shotgun (WGS) entry which is preliminary data.</text>
</comment>
<keyword evidence="9" id="KW-0133">Cell shape</keyword>
<dbReference type="NCBIfam" id="TIGR02074">
    <property type="entry name" value="PBP_1a_fam"/>
    <property type="match status" value="1"/>
</dbReference>
<dbReference type="Proteomes" id="UP000468901">
    <property type="component" value="Unassembled WGS sequence"/>
</dbReference>
<dbReference type="PANTHER" id="PTHR32282">
    <property type="entry name" value="BINDING PROTEIN TRANSPEPTIDASE, PUTATIVE-RELATED"/>
    <property type="match status" value="1"/>
</dbReference>
<dbReference type="GO" id="GO:0071555">
    <property type="term" value="P:cell wall organization"/>
    <property type="evidence" value="ECO:0007669"/>
    <property type="project" value="UniProtKB-KW"/>
</dbReference>
<keyword evidence="7" id="KW-0808">Transferase</keyword>
<dbReference type="FunFam" id="1.10.3810.10:FF:000001">
    <property type="entry name" value="Penicillin-binding protein 1A"/>
    <property type="match status" value="1"/>
</dbReference>
<feature type="compositionally biased region" description="Gly residues" evidence="15">
    <location>
        <begin position="716"/>
        <end position="726"/>
    </location>
</feature>
<dbReference type="InterPro" id="IPR001460">
    <property type="entry name" value="PCN-bd_Tpept"/>
</dbReference>
<evidence type="ECO:0000256" key="7">
    <source>
        <dbReference type="ARBA" id="ARBA00022679"/>
    </source>
</evidence>
<dbReference type="InterPro" id="IPR012338">
    <property type="entry name" value="Beta-lactam/transpept-like"/>
</dbReference>
<dbReference type="Pfam" id="PF00905">
    <property type="entry name" value="Transpeptidase"/>
    <property type="match status" value="1"/>
</dbReference>
<dbReference type="GO" id="GO:0030288">
    <property type="term" value="C:outer membrane-bounded periplasmic space"/>
    <property type="evidence" value="ECO:0007669"/>
    <property type="project" value="TreeGrafter"/>
</dbReference>
<feature type="transmembrane region" description="Helical" evidence="16">
    <location>
        <begin position="92"/>
        <end position="114"/>
    </location>
</feature>
<proteinExistence type="inferred from homology"/>
<reference evidence="19 20" key="1">
    <citation type="submission" date="2019-09" db="EMBL/GenBank/DDBJ databases">
        <title>Parvibaculum sedimenti sp. nov., isolated from sediment.</title>
        <authorList>
            <person name="Wang Y."/>
        </authorList>
    </citation>
    <scope>NUCLEOTIDE SEQUENCE [LARGE SCALE GENOMIC DNA]</scope>
    <source>
        <strain evidence="19 20">HXT-9</strain>
    </source>
</reference>
<dbReference type="GO" id="GO:0009002">
    <property type="term" value="F:serine-type D-Ala-D-Ala carboxypeptidase activity"/>
    <property type="evidence" value="ECO:0007669"/>
    <property type="project" value="UniProtKB-EC"/>
</dbReference>
<keyword evidence="20" id="KW-1185">Reference proteome</keyword>
<feature type="compositionally biased region" description="Polar residues" evidence="15">
    <location>
        <begin position="34"/>
        <end position="44"/>
    </location>
</feature>
<name>A0A6N6VLH4_9HYPH</name>